<keyword evidence="2" id="KW-0472">Membrane</keyword>
<dbReference type="RefSeq" id="XP_029636243.1">
    <property type="nucleotide sequence ID" value="XM_029780383.2"/>
</dbReference>
<evidence type="ECO:0000256" key="1">
    <source>
        <dbReference type="SAM" id="MobiDB-lite"/>
    </source>
</evidence>
<keyword evidence="2" id="KW-1133">Transmembrane helix</keyword>
<reference evidence="4" key="1">
    <citation type="submission" date="2025-08" db="UniProtKB">
        <authorList>
            <consortium name="RefSeq"/>
        </authorList>
    </citation>
    <scope>IDENTIFICATION</scope>
</reference>
<organism evidence="3 4">
    <name type="scientific">Octopus sinensis</name>
    <name type="common">East Asian common octopus</name>
    <dbReference type="NCBI Taxonomy" id="2607531"/>
    <lineage>
        <taxon>Eukaryota</taxon>
        <taxon>Metazoa</taxon>
        <taxon>Spiralia</taxon>
        <taxon>Lophotrochozoa</taxon>
        <taxon>Mollusca</taxon>
        <taxon>Cephalopoda</taxon>
        <taxon>Coleoidea</taxon>
        <taxon>Octopodiformes</taxon>
        <taxon>Octopoda</taxon>
        <taxon>Incirrata</taxon>
        <taxon>Octopodidae</taxon>
        <taxon>Octopus</taxon>
    </lineage>
</organism>
<evidence type="ECO:0000313" key="4">
    <source>
        <dbReference type="RefSeq" id="XP_029636243.1"/>
    </source>
</evidence>
<feature type="region of interest" description="Disordered" evidence="1">
    <location>
        <begin position="125"/>
        <end position="155"/>
    </location>
</feature>
<accession>A0A6P7SDX4</accession>
<sequence>MKGKNAEQITSMILKQLEMDDINIQDCRGQAFDNVAYYPITLESTENNNLTFSGFEAFHSSGKWNQHQGQTQQWQTDDDQQRNDDECFPCDIKIEYKKSQCRKIWPKGYGCWSETELEKIFKTYSEKESPTTTTPTPETTTLTPETTSLTPETTSLTPTTKNLTLVYSLATLLVLAIIFILFLILWISFRRKRNSTNVQNVNENNHPYEEIDETTTTISFCNSSIVNKNTATTTNPRNISEETYEALEEESAPRYDKLAFNELEIVNNENRNNSYHVVEK</sequence>
<dbReference type="Proteomes" id="UP000515154">
    <property type="component" value="Linkage group LG5"/>
</dbReference>
<dbReference type="KEGG" id="osn:115211728"/>
<evidence type="ECO:0000256" key="2">
    <source>
        <dbReference type="SAM" id="Phobius"/>
    </source>
</evidence>
<keyword evidence="3" id="KW-1185">Reference proteome</keyword>
<protein>
    <submittedName>
        <fullName evidence="4">Uncharacterized protein LOC115211728</fullName>
    </submittedName>
</protein>
<feature type="transmembrane region" description="Helical" evidence="2">
    <location>
        <begin position="165"/>
        <end position="187"/>
    </location>
</feature>
<gene>
    <name evidence="4" type="primary">LOC115211728</name>
</gene>
<dbReference type="AlphaFoldDB" id="A0A6P7SDX4"/>
<name>A0A6P7SDX4_9MOLL</name>
<proteinExistence type="predicted"/>
<keyword evidence="2" id="KW-0812">Transmembrane</keyword>
<evidence type="ECO:0000313" key="3">
    <source>
        <dbReference type="Proteomes" id="UP000515154"/>
    </source>
</evidence>
<feature type="compositionally biased region" description="Low complexity" evidence="1">
    <location>
        <begin position="130"/>
        <end position="155"/>
    </location>
</feature>